<evidence type="ECO:0000256" key="3">
    <source>
        <dbReference type="ARBA" id="ARBA00022730"/>
    </source>
</evidence>
<evidence type="ECO:0000256" key="11">
    <source>
        <dbReference type="RuleBase" id="RU003623"/>
    </source>
</evidence>
<dbReference type="NCBIfam" id="TIGR00981">
    <property type="entry name" value="rpsL_bact"/>
    <property type="match status" value="1"/>
</dbReference>
<dbReference type="GO" id="GO:0006412">
    <property type="term" value="P:translation"/>
    <property type="evidence" value="ECO:0007669"/>
    <property type="project" value="UniProtKB-UniRule"/>
</dbReference>
<keyword evidence="4 9" id="KW-0694">RNA-binding</keyword>
<comment type="caution">
    <text evidence="12">The sequence shown here is derived from an EMBL/GenBank/DDBJ whole genome shotgun (WGS) entry which is preliminary data.</text>
</comment>
<evidence type="ECO:0000256" key="4">
    <source>
        <dbReference type="ARBA" id="ARBA00022884"/>
    </source>
</evidence>
<proteinExistence type="inferred from homology"/>
<dbReference type="AlphaFoldDB" id="A0A1G1X756"/>
<evidence type="ECO:0000256" key="1">
    <source>
        <dbReference type="ARBA" id="ARBA00003022"/>
    </source>
</evidence>
<organism evidence="12 13">
    <name type="scientific">Candidatus Andersenbacteria bacterium RIFCSPHIGHO2_12_FULL_45_11b</name>
    <dbReference type="NCBI Taxonomy" id="1797282"/>
    <lineage>
        <taxon>Bacteria</taxon>
        <taxon>Candidatus Anderseniibacteriota</taxon>
    </lineage>
</organism>
<dbReference type="PIRSF" id="PIRSF002133">
    <property type="entry name" value="Ribosomal_S12/S23"/>
    <property type="match status" value="1"/>
</dbReference>
<dbReference type="GO" id="GO:0000049">
    <property type="term" value="F:tRNA binding"/>
    <property type="evidence" value="ECO:0007669"/>
    <property type="project" value="UniProtKB-UniRule"/>
</dbReference>
<dbReference type="GO" id="GO:0019843">
    <property type="term" value="F:rRNA binding"/>
    <property type="evidence" value="ECO:0007669"/>
    <property type="project" value="UniProtKB-UniRule"/>
</dbReference>
<evidence type="ECO:0000256" key="8">
    <source>
        <dbReference type="ARBA" id="ARBA00035161"/>
    </source>
</evidence>
<dbReference type="Pfam" id="PF00164">
    <property type="entry name" value="Ribosom_S12_S23"/>
    <property type="match status" value="1"/>
</dbReference>
<name>A0A1G1X756_9BACT</name>
<comment type="function">
    <text evidence="7 9 11">Interacts with and stabilizes bases of the 16S rRNA that are involved in tRNA selection in the A site and with the mRNA backbone. Located at the interface of the 30S and 50S subunits, it traverses the body of the 30S subunit contacting proteins on the other side and probably holding the rRNA structure together. The combined cluster of proteins S8, S12 and S17 appears to hold together the shoulder and platform of the 30S subunit.</text>
</comment>
<dbReference type="HAMAP" id="MF_00403_B">
    <property type="entry name" value="Ribosomal_uS12_B"/>
    <property type="match status" value="1"/>
</dbReference>
<evidence type="ECO:0000313" key="13">
    <source>
        <dbReference type="Proteomes" id="UP000177941"/>
    </source>
</evidence>
<keyword evidence="5 9" id="KW-0689">Ribosomal protein</keyword>
<evidence type="ECO:0000256" key="7">
    <source>
        <dbReference type="ARBA" id="ARBA00024962"/>
    </source>
</evidence>
<comment type="similarity">
    <text evidence="2 9 10">Belongs to the universal ribosomal protein uS12 family.</text>
</comment>
<dbReference type="PROSITE" id="PS00055">
    <property type="entry name" value="RIBOSOMAL_S12"/>
    <property type="match status" value="1"/>
</dbReference>
<dbReference type="InterPro" id="IPR005679">
    <property type="entry name" value="Ribosomal_uS12_bac"/>
</dbReference>
<keyword evidence="6 9" id="KW-0687">Ribonucleoprotein</keyword>
<dbReference type="CDD" id="cd03368">
    <property type="entry name" value="Ribosomal_S12"/>
    <property type="match status" value="1"/>
</dbReference>
<comment type="function">
    <text evidence="1 9 11">With S4 and S5 plays an important role in translational accuracy.</text>
</comment>
<accession>A0A1G1X756</accession>
<keyword evidence="9 11" id="KW-0820">tRNA-binding</keyword>
<dbReference type="Gene3D" id="2.40.50.140">
    <property type="entry name" value="Nucleic acid-binding proteins"/>
    <property type="match status" value="1"/>
</dbReference>
<evidence type="ECO:0000256" key="2">
    <source>
        <dbReference type="ARBA" id="ARBA00005657"/>
    </source>
</evidence>
<keyword evidence="3 9" id="KW-0699">rRNA-binding</keyword>
<evidence type="ECO:0000256" key="10">
    <source>
        <dbReference type="RuleBase" id="RU003622"/>
    </source>
</evidence>
<dbReference type="InterPro" id="IPR012340">
    <property type="entry name" value="NA-bd_OB-fold"/>
</dbReference>
<reference evidence="12 13" key="1">
    <citation type="journal article" date="2016" name="Nat. Commun.">
        <title>Thousands of microbial genomes shed light on interconnected biogeochemical processes in an aquifer system.</title>
        <authorList>
            <person name="Anantharaman K."/>
            <person name="Brown C.T."/>
            <person name="Hug L.A."/>
            <person name="Sharon I."/>
            <person name="Castelle C.J."/>
            <person name="Probst A.J."/>
            <person name="Thomas B.C."/>
            <person name="Singh A."/>
            <person name="Wilkins M.J."/>
            <person name="Karaoz U."/>
            <person name="Brodie E.L."/>
            <person name="Williams K.H."/>
            <person name="Hubbard S.S."/>
            <person name="Banfield J.F."/>
        </authorList>
    </citation>
    <scope>NUCLEOTIDE SEQUENCE [LARGE SCALE GENOMIC DNA]</scope>
</reference>
<comment type="subunit">
    <text evidence="9 11">Part of the 30S ribosomal subunit. Contacts proteins S8 and S17. May interact with IF1 in the 30S initiation complex.</text>
</comment>
<sequence length="141" mass="15919">MPTINQLVRKNREWKPKKSKTPALQRGFNTLIDKPVHFPKGSPFKRGVCLQVKTMTPKKPNSALRKVARVRLTNGMEVTAFIPGEGHNLQEHSIVVIRGGRRKDLPGIRYQVVRGVLDTVGVEARRRGRSRYGAKKPKTSD</sequence>
<evidence type="ECO:0000256" key="6">
    <source>
        <dbReference type="ARBA" id="ARBA00023274"/>
    </source>
</evidence>
<protein>
    <recommendedName>
        <fullName evidence="8 9">Small ribosomal subunit protein uS12</fullName>
    </recommendedName>
</protein>
<dbReference type="FunFam" id="2.40.50.140:FF:000001">
    <property type="entry name" value="30S ribosomal protein S12"/>
    <property type="match status" value="1"/>
</dbReference>
<dbReference type="PRINTS" id="PR01034">
    <property type="entry name" value="RIBOSOMALS12"/>
</dbReference>
<dbReference type="GO" id="GO:0015935">
    <property type="term" value="C:small ribosomal subunit"/>
    <property type="evidence" value="ECO:0007669"/>
    <property type="project" value="InterPro"/>
</dbReference>
<dbReference type="PANTHER" id="PTHR11652">
    <property type="entry name" value="30S RIBOSOMAL PROTEIN S12 FAMILY MEMBER"/>
    <property type="match status" value="1"/>
</dbReference>
<gene>
    <name evidence="9" type="primary">rpsL</name>
    <name evidence="12" type="ORF">A3E36_01955</name>
</gene>
<dbReference type="InterPro" id="IPR006032">
    <property type="entry name" value="Ribosomal_uS12"/>
</dbReference>
<dbReference type="Proteomes" id="UP000177941">
    <property type="component" value="Unassembled WGS sequence"/>
</dbReference>
<evidence type="ECO:0000256" key="5">
    <source>
        <dbReference type="ARBA" id="ARBA00022980"/>
    </source>
</evidence>
<evidence type="ECO:0000313" key="12">
    <source>
        <dbReference type="EMBL" id="OGY35440.1"/>
    </source>
</evidence>
<evidence type="ECO:0000256" key="9">
    <source>
        <dbReference type="HAMAP-Rule" id="MF_00403"/>
    </source>
</evidence>
<dbReference type="EMBL" id="MHHS01000050">
    <property type="protein sequence ID" value="OGY35440.1"/>
    <property type="molecule type" value="Genomic_DNA"/>
</dbReference>
<dbReference type="GO" id="GO:0003735">
    <property type="term" value="F:structural constituent of ribosome"/>
    <property type="evidence" value="ECO:0007669"/>
    <property type="project" value="InterPro"/>
</dbReference>
<dbReference type="SUPFAM" id="SSF50249">
    <property type="entry name" value="Nucleic acid-binding proteins"/>
    <property type="match status" value="1"/>
</dbReference>